<gene>
    <name evidence="1" type="ORF">FLACHUCJ7_04365</name>
</gene>
<protein>
    <submittedName>
        <fullName evidence="1">Uncharacterized protein</fullName>
    </submittedName>
</protein>
<dbReference type="AlphaFoldDB" id="A0A6V6ZD61"/>
<evidence type="ECO:0000313" key="2">
    <source>
        <dbReference type="Proteomes" id="UP000556700"/>
    </source>
</evidence>
<name>A0A6V6ZD61_9FLAO</name>
<dbReference type="EMBL" id="CAIJDO010000290">
    <property type="protein sequence ID" value="CAD0009700.1"/>
    <property type="molecule type" value="Genomic_DNA"/>
</dbReference>
<comment type="caution">
    <text evidence="1">The sequence shown here is derived from an EMBL/GenBank/DDBJ whole genome shotgun (WGS) entry which is preliminary data.</text>
</comment>
<proteinExistence type="predicted"/>
<evidence type="ECO:0000313" key="1">
    <source>
        <dbReference type="EMBL" id="CAD0009700.1"/>
    </source>
</evidence>
<accession>A0A6V6ZD61</accession>
<reference evidence="1 2" key="1">
    <citation type="submission" date="2020-06" db="EMBL/GenBank/DDBJ databases">
        <authorList>
            <person name="Criscuolo A."/>
        </authorList>
    </citation>
    <scope>NUCLEOTIDE SEQUENCE [LARGE SCALE GENOMIC DNA]</scope>
    <source>
        <strain evidence="2">CIP 110025</strain>
    </source>
</reference>
<sequence>MANDTVALFKVLKTYYKGPDPVKAFAGYNDMINKIKKKIETISTIKGKEDENGKTQDAVINAPKGLDLEKLFKDYDEALINAQNIDDTISDRQIKLFKDIWTVEYNTYFGLSGFYERESLDIYNNDVNIQSFDDRFKDTKGDLYGVKASLNHITRWKSGTFVMFRLLGNFGRGSNFEDFKKKDFIYNTNPEIIGGGTMVEEKKKTGYYTENGVAYTYGFLQKYTTELYVSSKVAGIYAKFGYSKNEALAKKETLPFETGIMINVNSDKKSVVSILLFVAREDLNVHPDLDTNFGFKIGLPINVRKSDKDKEEDKS</sequence>
<dbReference type="RefSeq" id="WP_031457652.1">
    <property type="nucleotide sequence ID" value="NZ_CAIJDO010000290.1"/>
</dbReference>
<keyword evidence="2" id="KW-1185">Reference proteome</keyword>
<dbReference type="Proteomes" id="UP000556700">
    <property type="component" value="Unassembled WGS sequence"/>
</dbReference>
<organism evidence="1 2">
    <name type="scientific">Flavobacterium chungangense</name>
    <dbReference type="NCBI Taxonomy" id="554283"/>
    <lineage>
        <taxon>Bacteria</taxon>
        <taxon>Pseudomonadati</taxon>
        <taxon>Bacteroidota</taxon>
        <taxon>Flavobacteriia</taxon>
        <taxon>Flavobacteriales</taxon>
        <taxon>Flavobacteriaceae</taxon>
        <taxon>Flavobacterium</taxon>
    </lineage>
</organism>